<gene>
    <name evidence="1" type="ORF">BCR33DRAFT_711899</name>
</gene>
<dbReference type="Proteomes" id="UP000193642">
    <property type="component" value="Unassembled WGS sequence"/>
</dbReference>
<proteinExistence type="predicted"/>
<protein>
    <submittedName>
        <fullName evidence="1">Uncharacterized protein</fullName>
    </submittedName>
</protein>
<reference evidence="1 2" key="1">
    <citation type="submission" date="2016-07" db="EMBL/GenBank/DDBJ databases">
        <title>Pervasive Adenine N6-methylation of Active Genes in Fungi.</title>
        <authorList>
            <consortium name="DOE Joint Genome Institute"/>
            <person name="Mondo S.J."/>
            <person name="Dannebaum R.O."/>
            <person name="Kuo R.C."/>
            <person name="Labutti K."/>
            <person name="Haridas S."/>
            <person name="Kuo A."/>
            <person name="Salamov A."/>
            <person name="Ahrendt S.R."/>
            <person name="Lipzen A."/>
            <person name="Sullivan W."/>
            <person name="Andreopoulos W.B."/>
            <person name="Clum A."/>
            <person name="Lindquist E."/>
            <person name="Daum C."/>
            <person name="Ramamoorthy G.K."/>
            <person name="Gryganskyi A."/>
            <person name="Culley D."/>
            <person name="Magnuson J.K."/>
            <person name="James T.Y."/>
            <person name="O'Malley M.A."/>
            <person name="Stajich J.E."/>
            <person name="Spatafora J.W."/>
            <person name="Visel A."/>
            <person name="Grigoriev I.V."/>
        </authorList>
    </citation>
    <scope>NUCLEOTIDE SEQUENCE [LARGE SCALE GENOMIC DNA]</scope>
    <source>
        <strain evidence="1 2">JEL800</strain>
    </source>
</reference>
<organism evidence="1 2">
    <name type="scientific">Rhizoclosmatium globosum</name>
    <dbReference type="NCBI Taxonomy" id="329046"/>
    <lineage>
        <taxon>Eukaryota</taxon>
        <taxon>Fungi</taxon>
        <taxon>Fungi incertae sedis</taxon>
        <taxon>Chytridiomycota</taxon>
        <taxon>Chytridiomycota incertae sedis</taxon>
        <taxon>Chytridiomycetes</taxon>
        <taxon>Chytridiales</taxon>
        <taxon>Chytriomycetaceae</taxon>
        <taxon>Rhizoclosmatium</taxon>
    </lineage>
</organism>
<feature type="non-terminal residue" evidence="1">
    <location>
        <position position="270"/>
    </location>
</feature>
<evidence type="ECO:0000313" key="2">
    <source>
        <dbReference type="Proteomes" id="UP000193642"/>
    </source>
</evidence>
<name>A0A1Y2D052_9FUNG</name>
<dbReference type="AlphaFoldDB" id="A0A1Y2D052"/>
<keyword evidence="2" id="KW-1185">Reference proteome</keyword>
<dbReference type="EMBL" id="MCGO01000003">
    <property type="protein sequence ID" value="ORY52640.1"/>
    <property type="molecule type" value="Genomic_DNA"/>
</dbReference>
<comment type="caution">
    <text evidence="1">The sequence shown here is derived from an EMBL/GenBank/DDBJ whole genome shotgun (WGS) entry which is preliminary data.</text>
</comment>
<accession>A0A1Y2D052</accession>
<evidence type="ECO:0000313" key="1">
    <source>
        <dbReference type="EMBL" id="ORY52640.1"/>
    </source>
</evidence>
<sequence length="270" mass="30156">MPSSEASTRTPSSHNSFTCCPSDTLPVLPACSNCTDTVEIIDLLIPYLTNPRTLINFCHALYPRLSHVSRAMYNAGTELGLPPQRVWPDFCLPTVSSDNPPRIDTRSAREAVTRMVDLVNRYGGAGKLPIVSKAYIESVSSILPKRIDLYVGMMSGAVAYARCGVQIRNLEVPYTVDMERMDVLKGLGISEVVDRVRVLRCFLASKLTWIHLMQNSVYLEAIEFETCFNDSIEFGAVVDFIICAAKPNLRRITFEDRMQEQVKEARRGGL</sequence>